<comment type="caution">
    <text evidence="1">The sequence shown here is derived from an EMBL/GenBank/DDBJ whole genome shotgun (WGS) entry which is preliminary data.</text>
</comment>
<sequence length="112" mass="13118">MSIPMEKSAPSSDPASTSNRFLTSEIKGAALGFRVPRTEYPQVARSDVQRGRGVRSRNWRGDLDRSWGWGWRWTWSWDWSNGRSRVQRWSRGRNRGRCLIGHRGRCRSRPRS</sequence>
<proteinExistence type="predicted"/>
<evidence type="ECO:0000313" key="2">
    <source>
        <dbReference type="Proteomes" id="UP001221898"/>
    </source>
</evidence>
<name>A0AAD7WMR1_9TELE</name>
<evidence type="ECO:0000313" key="1">
    <source>
        <dbReference type="EMBL" id="KAJ8402761.1"/>
    </source>
</evidence>
<dbReference type="Proteomes" id="UP001221898">
    <property type="component" value="Unassembled WGS sequence"/>
</dbReference>
<reference evidence="1" key="1">
    <citation type="journal article" date="2023" name="Science">
        <title>Genome structures resolve the early diversification of teleost fishes.</title>
        <authorList>
            <person name="Parey E."/>
            <person name="Louis A."/>
            <person name="Montfort J."/>
            <person name="Bouchez O."/>
            <person name="Roques C."/>
            <person name="Iampietro C."/>
            <person name="Lluch J."/>
            <person name="Castinel A."/>
            <person name="Donnadieu C."/>
            <person name="Desvignes T."/>
            <person name="Floi Bucao C."/>
            <person name="Jouanno E."/>
            <person name="Wen M."/>
            <person name="Mejri S."/>
            <person name="Dirks R."/>
            <person name="Jansen H."/>
            <person name="Henkel C."/>
            <person name="Chen W.J."/>
            <person name="Zahm M."/>
            <person name="Cabau C."/>
            <person name="Klopp C."/>
            <person name="Thompson A.W."/>
            <person name="Robinson-Rechavi M."/>
            <person name="Braasch I."/>
            <person name="Lecointre G."/>
            <person name="Bobe J."/>
            <person name="Postlethwait J.H."/>
            <person name="Berthelot C."/>
            <person name="Roest Crollius H."/>
            <person name="Guiguen Y."/>
        </authorList>
    </citation>
    <scope>NUCLEOTIDE SEQUENCE</scope>
    <source>
        <strain evidence="1">NC1722</strain>
    </source>
</reference>
<dbReference type="AlphaFoldDB" id="A0AAD7WMR1"/>
<dbReference type="EMBL" id="JAINUG010000062">
    <property type="protein sequence ID" value="KAJ8402761.1"/>
    <property type="molecule type" value="Genomic_DNA"/>
</dbReference>
<organism evidence="1 2">
    <name type="scientific">Aldrovandia affinis</name>
    <dbReference type="NCBI Taxonomy" id="143900"/>
    <lineage>
        <taxon>Eukaryota</taxon>
        <taxon>Metazoa</taxon>
        <taxon>Chordata</taxon>
        <taxon>Craniata</taxon>
        <taxon>Vertebrata</taxon>
        <taxon>Euteleostomi</taxon>
        <taxon>Actinopterygii</taxon>
        <taxon>Neopterygii</taxon>
        <taxon>Teleostei</taxon>
        <taxon>Notacanthiformes</taxon>
        <taxon>Halosauridae</taxon>
        <taxon>Aldrovandia</taxon>
    </lineage>
</organism>
<protein>
    <submittedName>
        <fullName evidence="1">Uncharacterized protein</fullName>
    </submittedName>
</protein>
<accession>A0AAD7WMR1</accession>
<gene>
    <name evidence="1" type="ORF">AAFF_G00364330</name>
</gene>
<keyword evidence="2" id="KW-1185">Reference proteome</keyword>